<evidence type="ECO:0000313" key="1">
    <source>
        <dbReference type="EMBL" id="CCM63033.1"/>
    </source>
</evidence>
<gene>
    <name evidence="1" type="ORF">BN381_150146</name>
</gene>
<sequence>MAKDPSKSRFQRFLDEGAEFVEETGGIPGSNGWSDHDEAVFTTYEIIGYIAHDMVPPRIASTFRLAYGGDEVLVASGLYSRSIFGTGGLQQESGRWTPNVVRGYRKVKGLEARRQRWRPQDAGEIYVSTKAYYLRPKGAPAPICFGFDRVVETAIVAPGLIETSLNFDDGGTYKFQVQSDWAELVFWMWAGVFAPHHPDCSNWTPPGWGARARLEGRVDRSITKNLFGDS</sequence>
<evidence type="ECO:0000313" key="2">
    <source>
        <dbReference type="Proteomes" id="UP000018291"/>
    </source>
</evidence>
<protein>
    <submittedName>
        <fullName evidence="1">Uncharacterized protein</fullName>
    </submittedName>
</protein>
<reference evidence="1 2" key="1">
    <citation type="journal article" date="2013" name="ISME J.">
        <title>Metabolic model for the filamentous 'Candidatus Microthrix parvicella' based on genomic and metagenomic analyses.</title>
        <authorList>
            <person name="Jon McIlroy S."/>
            <person name="Kristiansen R."/>
            <person name="Albertsen M."/>
            <person name="Michael Karst S."/>
            <person name="Rossetti S."/>
            <person name="Lund Nielsen J."/>
            <person name="Tandoi V."/>
            <person name="James Seviour R."/>
            <person name="Nielsen P.H."/>
        </authorList>
    </citation>
    <scope>NUCLEOTIDE SEQUENCE [LARGE SCALE GENOMIC DNA]</scope>
    <source>
        <strain evidence="1 2">RN1</strain>
    </source>
</reference>
<name>R4YXN9_9ACTN</name>
<keyword evidence="2" id="KW-1185">Reference proteome</keyword>
<dbReference type="AlphaFoldDB" id="R4YXN9"/>
<proteinExistence type="predicted"/>
<dbReference type="EMBL" id="CANL01000007">
    <property type="protein sequence ID" value="CCM63033.1"/>
    <property type="molecule type" value="Genomic_DNA"/>
</dbReference>
<dbReference type="HOGENOM" id="CLU_1203044_0_0_11"/>
<dbReference type="Proteomes" id="UP000018291">
    <property type="component" value="Unassembled WGS sequence"/>
</dbReference>
<organism evidence="1 2">
    <name type="scientific">Candidatus Neomicrothrix parvicella RN1</name>
    <dbReference type="NCBI Taxonomy" id="1229780"/>
    <lineage>
        <taxon>Bacteria</taxon>
        <taxon>Bacillati</taxon>
        <taxon>Actinomycetota</taxon>
        <taxon>Acidimicrobiia</taxon>
        <taxon>Acidimicrobiales</taxon>
        <taxon>Microthrixaceae</taxon>
        <taxon>Candidatus Neomicrothrix</taxon>
    </lineage>
</organism>
<comment type="caution">
    <text evidence="1">The sequence shown here is derived from an EMBL/GenBank/DDBJ whole genome shotgun (WGS) entry which is preliminary data.</text>
</comment>
<accession>R4YXN9</accession>